<feature type="repeat" description="ANK" evidence="2">
    <location>
        <begin position="1070"/>
        <end position="1102"/>
    </location>
</feature>
<dbReference type="Pfam" id="PF12796">
    <property type="entry name" value="Ank_2"/>
    <property type="match status" value="2"/>
</dbReference>
<evidence type="ECO:0000259" key="3">
    <source>
        <dbReference type="PROSITE" id="PS50837"/>
    </source>
</evidence>
<name>A0A430M929_9HYPO</name>
<dbReference type="InterPro" id="IPR056884">
    <property type="entry name" value="NPHP3-like_N"/>
</dbReference>
<dbReference type="Pfam" id="PF00023">
    <property type="entry name" value="Ank"/>
    <property type="match status" value="1"/>
</dbReference>
<dbReference type="SMART" id="SM00248">
    <property type="entry name" value="ANK"/>
    <property type="match status" value="5"/>
</dbReference>
<keyword evidence="5" id="KW-1185">Reference proteome</keyword>
<proteinExistence type="predicted"/>
<dbReference type="InterPro" id="IPR007111">
    <property type="entry name" value="NACHT_NTPase"/>
</dbReference>
<dbReference type="Gene3D" id="1.25.40.20">
    <property type="entry name" value="Ankyrin repeat-containing domain"/>
    <property type="match status" value="1"/>
</dbReference>
<evidence type="ECO:0000256" key="2">
    <source>
        <dbReference type="PROSITE-ProRule" id="PRU00023"/>
    </source>
</evidence>
<protein>
    <recommendedName>
        <fullName evidence="3">NACHT domain-containing protein</fullName>
    </recommendedName>
</protein>
<dbReference type="SUPFAM" id="SSF48403">
    <property type="entry name" value="Ankyrin repeat"/>
    <property type="match status" value="1"/>
</dbReference>
<keyword evidence="1" id="KW-0677">Repeat</keyword>
<feature type="repeat" description="ANK" evidence="2">
    <location>
        <begin position="929"/>
        <end position="961"/>
    </location>
</feature>
<dbReference type="Gene3D" id="3.40.50.300">
    <property type="entry name" value="P-loop containing nucleotide triphosphate hydrolases"/>
    <property type="match status" value="1"/>
</dbReference>
<evidence type="ECO:0000313" key="4">
    <source>
        <dbReference type="EMBL" id="RTE84485.1"/>
    </source>
</evidence>
<dbReference type="PROSITE" id="PS50297">
    <property type="entry name" value="ANK_REP_REGION"/>
    <property type="match status" value="3"/>
</dbReference>
<dbReference type="PROSITE" id="PS50088">
    <property type="entry name" value="ANK_REPEAT"/>
    <property type="match status" value="3"/>
</dbReference>
<reference evidence="4 5" key="1">
    <citation type="submission" date="2017-06" db="EMBL/GenBank/DDBJ databases">
        <title>Comparative genomic analysis of Ambrosia Fusariam Clade fungi.</title>
        <authorList>
            <person name="Stajich J.E."/>
            <person name="Carrillo J."/>
            <person name="Kijimoto T."/>
            <person name="Eskalen A."/>
            <person name="O'Donnell K."/>
            <person name="Kasson M."/>
        </authorList>
    </citation>
    <scope>NUCLEOTIDE SEQUENCE [LARGE SCALE GENOMIC DNA]</scope>
    <source>
        <strain evidence="4 5">UCR1854</strain>
    </source>
</reference>
<accession>A0A430M929</accession>
<keyword evidence="2" id="KW-0040">ANK repeat</keyword>
<gene>
    <name evidence="4" type="ORF">BHE90_000848</name>
</gene>
<dbReference type="EMBL" id="MIKF01000006">
    <property type="protein sequence ID" value="RTE84485.1"/>
    <property type="molecule type" value="Genomic_DNA"/>
</dbReference>
<feature type="repeat" description="ANK" evidence="2">
    <location>
        <begin position="1134"/>
        <end position="1162"/>
    </location>
</feature>
<dbReference type="PANTHER" id="PTHR10039:SF10">
    <property type="entry name" value="NACHT DOMAIN-CONTAINING PROTEIN"/>
    <property type="match status" value="1"/>
</dbReference>
<dbReference type="PROSITE" id="PS50837">
    <property type="entry name" value="NACHT"/>
    <property type="match status" value="1"/>
</dbReference>
<dbReference type="Proteomes" id="UP000287124">
    <property type="component" value="Unassembled WGS sequence"/>
</dbReference>
<evidence type="ECO:0000256" key="1">
    <source>
        <dbReference type="ARBA" id="ARBA00022737"/>
    </source>
</evidence>
<dbReference type="InterPro" id="IPR002110">
    <property type="entry name" value="Ankyrin_rpt"/>
</dbReference>
<dbReference type="PANTHER" id="PTHR10039">
    <property type="entry name" value="AMELOGENIN"/>
    <property type="match status" value="1"/>
</dbReference>
<evidence type="ECO:0000313" key="5">
    <source>
        <dbReference type="Proteomes" id="UP000287124"/>
    </source>
</evidence>
<sequence>MKGISSAVGFVAKLKPEIRLAQAISEFGASLNTQNQRTRFKNLQSQSPPDPDDIIRLTEEINRDGARAHRSWRPYGTRLVAILERMRQFAPIGDVLVGGSQNLIACGVWAVVRLSLETSLSFLSYFENVTSMMLRLGRSLSLHKDFAMLFPKCSKLQSYMCEYTIVMVNICAKIVHNCAKSALSQLAASLTSTFDATFKPFESDLATWAQSIEKRVTVLLAKSDLQSQASVLDRFNRLQVTMSQESASREKKERKHMLLTSLCPDQGEFNLIWRRERRRGTSTWMYGQDAYKGWLSSTFWSILWLKGNLGSGKTVAMASVAGHLISAAATMEPQGAVTVSYFFCQSGNSKTLTATALLGSIVGQALQNPALEESFMSFLAGAEITPDTCTRLEEYVEILVSATPSNWRGIFVLDGLDEMPTDEVDDVFRQLRRLGDRRRVHLLCSSRPTSQCYSIANSYMDVKWTLSMETADRSDEIRAYITAEISKWNGIRTLPTALERLVEEQLLAGCQGMYLWLSLQIEDICPKYTQELRSDAEILDILGNLPKDLPEAFDKALSRMCDDRYGSKLFKLVLSAEPPLNMDELRVACNVEPGNTKWDNSTLSRSGKALISAYGGSLLDIDEEDLRVRFIHYSVPLHLTAPSSDPRTRIFHFGLSEAERMLGAVCVTYLNYSVFENRISTAQKVSFGRVPQTTAGSVMQSEASRKAFTLLAKYRRQRDVKVDLEKLSFELQNERWRVHDDVHLFLDYAKNHWLLSSRNIWEDTHGLHQLWRNLMTNPNVLASLPWTSTFEGTTWALRNDHATLFQDYIHSVDEINFRKALSAAESVASTRPPKIRIKGIGLGWFAPLYIVQPDFKARILQAFIELGCKPYSPTRAVSPSPYLRGLLLEENAKHLIVATLRSSSRAPEMERCIIFLANYLEDPNMTVDDQSTILHLAIESGCLSLAFELLSKGANPNNGRNARGHPSPLQIAVHHNFIDLAQRLVELGADPDVDFEDGLPLIFLAIKSSYWGLFHALLLRDPFSGDQRHEPSFDAASHYICKMPFDPQFSVPALLALFQRGANINLRNEAGETPLLLAIREGSRELMNELFQYGADPTIGDNIGIRPLHYAEDAYTIRYLLQRGASLNAATNRDQVTALMVAAHRGRAEAVDALLNEGANPDPCLNTHTHVIAREIGVLDLQPEAKAHGPYRPGGAAFDLCCWRLEQELGNVWGNAFAFGARSKTEICSDLVSTIAEFLKHGVGPQPQYSATLARLGENLSRGVVLPRWLGDMVGLSRDVDYVLQLINAARTGEAFERGHHSISS</sequence>
<dbReference type="InterPro" id="IPR027417">
    <property type="entry name" value="P-loop_NTPase"/>
</dbReference>
<dbReference type="Pfam" id="PF24883">
    <property type="entry name" value="NPHP3_N"/>
    <property type="match status" value="1"/>
</dbReference>
<dbReference type="InterPro" id="IPR036770">
    <property type="entry name" value="Ankyrin_rpt-contain_sf"/>
</dbReference>
<feature type="domain" description="NACHT" evidence="3">
    <location>
        <begin position="301"/>
        <end position="450"/>
    </location>
</feature>
<dbReference type="SUPFAM" id="SSF52540">
    <property type="entry name" value="P-loop containing nucleoside triphosphate hydrolases"/>
    <property type="match status" value="1"/>
</dbReference>
<comment type="caution">
    <text evidence="4">The sequence shown here is derived from an EMBL/GenBank/DDBJ whole genome shotgun (WGS) entry which is preliminary data.</text>
</comment>
<organism evidence="4 5">
    <name type="scientific">Fusarium euwallaceae</name>
    <dbReference type="NCBI Taxonomy" id="1147111"/>
    <lineage>
        <taxon>Eukaryota</taxon>
        <taxon>Fungi</taxon>
        <taxon>Dikarya</taxon>
        <taxon>Ascomycota</taxon>
        <taxon>Pezizomycotina</taxon>
        <taxon>Sordariomycetes</taxon>
        <taxon>Hypocreomycetidae</taxon>
        <taxon>Hypocreales</taxon>
        <taxon>Nectriaceae</taxon>
        <taxon>Fusarium</taxon>
        <taxon>Fusarium solani species complex</taxon>
    </lineage>
</organism>